<dbReference type="EMBL" id="JBHULB010000006">
    <property type="protein sequence ID" value="MFD2586047.1"/>
    <property type="molecule type" value="Genomic_DNA"/>
</dbReference>
<reference evidence="4" key="1">
    <citation type="journal article" date="2019" name="Int. J. Syst. Evol. Microbiol.">
        <title>The Global Catalogue of Microorganisms (GCM) 10K type strain sequencing project: providing services to taxonomists for standard genome sequencing and annotation.</title>
        <authorList>
            <consortium name="The Broad Institute Genomics Platform"/>
            <consortium name="The Broad Institute Genome Sequencing Center for Infectious Disease"/>
            <person name="Wu L."/>
            <person name="Ma J."/>
        </authorList>
    </citation>
    <scope>NUCLEOTIDE SEQUENCE [LARGE SCALE GENOMIC DNA]</scope>
    <source>
        <strain evidence="4">KCTC 52368</strain>
    </source>
</reference>
<accession>A0ABW5MRZ5</accession>
<proteinExistence type="predicted"/>
<dbReference type="InterPro" id="IPR032534">
    <property type="entry name" value="EcxA_zinc-bd"/>
</dbReference>
<keyword evidence="3" id="KW-0482">Metalloprotease</keyword>
<evidence type="ECO:0000259" key="1">
    <source>
        <dbReference type="Pfam" id="PF16313"/>
    </source>
</evidence>
<keyword evidence="3" id="KW-0645">Protease</keyword>
<feature type="domain" description="DUF5117" evidence="2">
    <location>
        <begin position="78"/>
        <end position="247"/>
    </location>
</feature>
<dbReference type="SUPFAM" id="SSF55486">
    <property type="entry name" value="Metalloproteases ('zincins'), catalytic domain"/>
    <property type="match status" value="1"/>
</dbReference>
<gene>
    <name evidence="3" type="ORF">ACFSQJ_03850</name>
</gene>
<dbReference type="GO" id="GO:0008237">
    <property type="term" value="F:metallopeptidase activity"/>
    <property type="evidence" value="ECO:0007669"/>
    <property type="project" value="UniProtKB-KW"/>
</dbReference>
<keyword evidence="3" id="KW-0378">Hydrolase</keyword>
<sequence length="772" mass="90140">MKNVIISCFFFLYALAYPSKGVMLTKGDAKTLESIDSKTFLTTFIEGDQLYLQVPEHLLEKPMLFVRYEEKYMRKYMQVVWSRHRNNLILKSQSVRSTSGIIIPFKRKLPLLDNILAVFPLENKNENQSGHCINITKLVLGMDIEWPQWPSGFTGSPIPQISLLLGSKDFDREVIIKTRRGVIRDGSKISFPIYFGFCALGKPMKARRYDYRMGFWNEEVFGIDFGIDNDGTKNDIANISRWRLEKKYSDQKLSVPIKPITFLMAPEIPKKWRPYIKAGIEEWLPAFEAAGFKDAILVREMDSLSDWERNSINNNIVYWSQEKYFRGSEKEEYGGKPSDIKDYRTGEILRCDIILEASRQNYEDRYFTRLAPLDKRAQKFPLPDALLGRMYQCLAAHETGHAFGIMDSNFGEFSYPVEKMNDINWLETMGYTPSIMNYTRPNNIPQPEDSIPPSLLIQKVGPTDIYNIQWGYTEFSEGTDEEAALEHLVRLQDSVPWYRYNNGQYEVIGPAETNEVVETNDPVKSTQLALKNVKRVIELLPQACHEQNDNVRLERLYHKTLELWYKHMRHVTSLIGGYHIHYKSLNQPGNIYTPLGLGTQEEALEFLIEQTFNPPKWLTRPDFSLRINYSSHPDKILAFQQQLLFELLRPQRMKRLEYMETLEGYDRLLKNYLTTLQSGIFKELKIGTEPIDRRKQEIQMTYLDKMKSILEQERMNIDSNSKAMDYTDYSKGILMGQLIILKEAVENTMEREENVFSKGHWKLCLKKINEML</sequence>
<dbReference type="InterPro" id="IPR033413">
    <property type="entry name" value="DUF5117"/>
</dbReference>
<dbReference type="RefSeq" id="WP_377765706.1">
    <property type="nucleotide sequence ID" value="NZ_JBHULB010000006.1"/>
</dbReference>
<dbReference type="PANTHER" id="PTHR38478:SF1">
    <property type="entry name" value="ZINC DEPENDENT METALLOPROTEASE DOMAIN LIPOPROTEIN"/>
    <property type="match status" value="1"/>
</dbReference>
<organism evidence="3 4">
    <name type="scientific">Croceitalea marina</name>
    <dbReference type="NCBI Taxonomy" id="1775166"/>
    <lineage>
        <taxon>Bacteria</taxon>
        <taxon>Pseudomonadati</taxon>
        <taxon>Bacteroidota</taxon>
        <taxon>Flavobacteriia</taxon>
        <taxon>Flavobacteriales</taxon>
        <taxon>Flavobacteriaceae</taxon>
        <taxon>Croceitalea</taxon>
    </lineage>
</organism>
<feature type="domain" description="EcxA zinc-binding" evidence="1">
    <location>
        <begin position="381"/>
        <end position="685"/>
    </location>
</feature>
<evidence type="ECO:0000313" key="3">
    <source>
        <dbReference type="EMBL" id="MFD2586047.1"/>
    </source>
</evidence>
<keyword evidence="4" id="KW-1185">Reference proteome</keyword>
<dbReference type="Proteomes" id="UP001597526">
    <property type="component" value="Unassembled WGS sequence"/>
</dbReference>
<protein>
    <submittedName>
        <fullName evidence="3">Zinc-dependent metalloprotease</fullName>
    </submittedName>
</protein>
<dbReference type="PANTHER" id="PTHR38478">
    <property type="entry name" value="PEPTIDASE M1A AND M12B"/>
    <property type="match status" value="1"/>
</dbReference>
<evidence type="ECO:0000313" key="4">
    <source>
        <dbReference type="Proteomes" id="UP001597526"/>
    </source>
</evidence>
<evidence type="ECO:0000259" key="2">
    <source>
        <dbReference type="Pfam" id="PF17148"/>
    </source>
</evidence>
<dbReference type="Pfam" id="PF17148">
    <property type="entry name" value="DUF5117"/>
    <property type="match status" value="1"/>
</dbReference>
<dbReference type="Pfam" id="PF16313">
    <property type="entry name" value="DUF4953"/>
    <property type="match status" value="1"/>
</dbReference>
<comment type="caution">
    <text evidence="3">The sequence shown here is derived from an EMBL/GenBank/DDBJ whole genome shotgun (WGS) entry which is preliminary data.</text>
</comment>
<name>A0ABW5MRZ5_9FLAO</name>